<dbReference type="Proteomes" id="UP000525987">
    <property type="component" value="Unassembled WGS sequence"/>
</dbReference>
<reference evidence="2 3" key="1">
    <citation type="submission" date="2020-08" db="EMBL/GenBank/DDBJ databases">
        <title>Genomic Encyclopedia of Type Strains, Phase III (KMG-III): the genomes of soil and plant-associated and newly described type strains.</title>
        <authorList>
            <person name="Whitman W."/>
        </authorList>
    </citation>
    <scope>NUCLEOTIDE SEQUENCE [LARGE SCALE GENOMIC DNA]</scope>
    <source>
        <strain evidence="2 3">CECT 5995</strain>
    </source>
</reference>
<accession>A0A7W5G696</accession>
<keyword evidence="1" id="KW-0732">Signal</keyword>
<feature type="signal peptide" evidence="1">
    <location>
        <begin position="1"/>
        <end position="22"/>
    </location>
</feature>
<dbReference type="RefSeq" id="WP_183388323.1">
    <property type="nucleotide sequence ID" value="NZ_JACHXM010000015.1"/>
</dbReference>
<dbReference type="EMBL" id="JACHXM010000015">
    <property type="protein sequence ID" value="MBB3141964.1"/>
    <property type="molecule type" value="Genomic_DNA"/>
</dbReference>
<proteinExistence type="predicted"/>
<protein>
    <submittedName>
        <fullName evidence="2">Putative salt-induced outer membrane protein</fullName>
    </submittedName>
</protein>
<dbReference type="Pfam" id="PF04338">
    <property type="entry name" value="DUF481"/>
    <property type="match status" value="1"/>
</dbReference>
<name>A0A7W5G696_9GAMM</name>
<keyword evidence="3" id="KW-1185">Reference proteome</keyword>
<dbReference type="AlphaFoldDB" id="A0A7W5G696"/>
<evidence type="ECO:0000313" key="2">
    <source>
        <dbReference type="EMBL" id="MBB3141964.1"/>
    </source>
</evidence>
<gene>
    <name evidence="2" type="ORF">FHR96_002846</name>
</gene>
<evidence type="ECO:0000256" key="1">
    <source>
        <dbReference type="SAM" id="SignalP"/>
    </source>
</evidence>
<organism evidence="2 3">
    <name type="scientific">Halomonas organivorans</name>
    <dbReference type="NCBI Taxonomy" id="257772"/>
    <lineage>
        <taxon>Bacteria</taxon>
        <taxon>Pseudomonadati</taxon>
        <taxon>Pseudomonadota</taxon>
        <taxon>Gammaproteobacteria</taxon>
        <taxon>Oceanospirillales</taxon>
        <taxon>Halomonadaceae</taxon>
        <taxon>Halomonas</taxon>
    </lineage>
</organism>
<dbReference type="InterPro" id="IPR007433">
    <property type="entry name" value="DUF481"/>
</dbReference>
<feature type="chain" id="PRO_5031011828" evidence="1">
    <location>
        <begin position="23"/>
        <end position="248"/>
    </location>
</feature>
<sequence length="248" mass="27692">MRLKVILALWSGLLTTGGIAQASPFYAPPPPEDDAPPWSGEAELGFTHLQGNTNSQTLIAKGRLVWLTGNLTHSLRGEVRHVTQNSETSAEQYLMAARERIDIEGPHYLFGFTRWEKDRFSGYDYQATAIGGYGRQLVSNERHILSLETGPGYRIDSVTDDRDRRLGVIYGALDYRWHFSDTASLGQELSLEATDPNLTTRSLSTLTARLNSHLALKLSYELEHNSHPPDAAMARTDQITSASLLYDW</sequence>
<evidence type="ECO:0000313" key="3">
    <source>
        <dbReference type="Proteomes" id="UP000525987"/>
    </source>
</evidence>
<comment type="caution">
    <text evidence="2">The sequence shown here is derived from an EMBL/GenBank/DDBJ whole genome shotgun (WGS) entry which is preliminary data.</text>
</comment>